<comment type="caution">
    <text evidence="15">The sequence shown here is derived from an EMBL/GenBank/DDBJ whole genome shotgun (WGS) entry which is preliminary data.</text>
</comment>
<gene>
    <name evidence="11 15" type="primary">polC</name>
    <name evidence="15" type="ORF">HLPCO_001246</name>
</gene>
<evidence type="ECO:0000256" key="3">
    <source>
        <dbReference type="ARBA" id="ARBA00022679"/>
    </source>
</evidence>
<comment type="similarity">
    <text evidence="11">Belongs to the DNA polymerase type-C family. PolC subfamily.</text>
</comment>
<dbReference type="GO" id="GO:0006261">
    <property type="term" value="P:DNA-templated DNA replication"/>
    <property type="evidence" value="ECO:0007669"/>
    <property type="project" value="UniProtKB-UniRule"/>
</dbReference>
<dbReference type="RefSeq" id="WP_008825681.1">
    <property type="nucleotide sequence ID" value="NZ_AFNU02000003.1"/>
</dbReference>
<accession>F7Q1N9</accession>
<dbReference type="SUPFAM" id="SSF53098">
    <property type="entry name" value="Ribonuclease H-like"/>
    <property type="match status" value="1"/>
</dbReference>
<evidence type="ECO:0000256" key="4">
    <source>
        <dbReference type="ARBA" id="ARBA00022695"/>
    </source>
</evidence>
<dbReference type="Gene3D" id="1.10.150.700">
    <property type="entry name" value="PolC, middle finger domain"/>
    <property type="match status" value="1"/>
</dbReference>
<dbReference type="PANTHER" id="PTHR32294:SF5">
    <property type="entry name" value="DNA POLYMERASE III POLC-TYPE"/>
    <property type="match status" value="1"/>
</dbReference>
<dbReference type="InterPro" id="IPR011708">
    <property type="entry name" value="DNA_pol3_alpha_NTPase_dom"/>
</dbReference>
<dbReference type="EMBL" id="AFNU02000003">
    <property type="protein sequence ID" value="ERJ12906.1"/>
    <property type="molecule type" value="Genomic_DNA"/>
</dbReference>
<dbReference type="SMART" id="SM00481">
    <property type="entry name" value="POLIIIAc"/>
    <property type="match status" value="1"/>
</dbReference>
<dbReference type="InterPro" id="IPR012340">
    <property type="entry name" value="NA-bd_OB-fold"/>
</dbReference>
<dbReference type="SUPFAM" id="SSF89550">
    <property type="entry name" value="PHP domain-like"/>
    <property type="match status" value="1"/>
</dbReference>
<dbReference type="eggNOG" id="COG2176">
    <property type="taxonomic scope" value="Bacteria"/>
</dbReference>
<dbReference type="InterPro" id="IPR036397">
    <property type="entry name" value="RNaseH_sf"/>
</dbReference>
<keyword evidence="2 11" id="KW-0963">Cytoplasm</keyword>
<evidence type="ECO:0000313" key="15">
    <source>
        <dbReference type="EMBL" id="ERJ12906.1"/>
    </source>
</evidence>
<dbReference type="CDD" id="cd06127">
    <property type="entry name" value="DEDDh"/>
    <property type="match status" value="1"/>
</dbReference>
<evidence type="ECO:0000256" key="2">
    <source>
        <dbReference type="ARBA" id="ARBA00022490"/>
    </source>
</evidence>
<dbReference type="FunFam" id="3.30.420.10:FF:000045">
    <property type="entry name" value="3'-5' exonuclease DinG"/>
    <property type="match status" value="1"/>
</dbReference>
<comment type="catalytic activity">
    <reaction evidence="10 11">
        <text>DNA(n) + a 2'-deoxyribonucleoside 5'-triphosphate = DNA(n+1) + diphosphate</text>
        <dbReference type="Rhea" id="RHEA:22508"/>
        <dbReference type="Rhea" id="RHEA-COMP:17339"/>
        <dbReference type="Rhea" id="RHEA-COMP:17340"/>
        <dbReference type="ChEBI" id="CHEBI:33019"/>
        <dbReference type="ChEBI" id="CHEBI:61560"/>
        <dbReference type="ChEBI" id="CHEBI:173112"/>
        <dbReference type="EC" id="2.7.7.7"/>
    </reaction>
</comment>
<comment type="subcellular location">
    <subcellularLocation>
        <location evidence="11">Cytoplasm</location>
    </subcellularLocation>
</comment>
<dbReference type="GO" id="GO:0008408">
    <property type="term" value="F:3'-5' exonuclease activity"/>
    <property type="evidence" value="ECO:0007669"/>
    <property type="project" value="UniProtKB-UniRule"/>
</dbReference>
<dbReference type="Pfam" id="PF17657">
    <property type="entry name" value="DNA_pol3_finger"/>
    <property type="match status" value="1"/>
</dbReference>
<keyword evidence="8 11" id="KW-0269">Exonuclease</keyword>
<evidence type="ECO:0000259" key="14">
    <source>
        <dbReference type="SMART" id="SM00481"/>
    </source>
</evidence>
<evidence type="ECO:0000313" key="16">
    <source>
        <dbReference type="Proteomes" id="UP000005707"/>
    </source>
</evidence>
<evidence type="ECO:0000256" key="6">
    <source>
        <dbReference type="ARBA" id="ARBA00022722"/>
    </source>
</evidence>
<dbReference type="Gene3D" id="3.20.20.140">
    <property type="entry name" value="Metal-dependent hydrolases"/>
    <property type="match status" value="1"/>
</dbReference>
<evidence type="ECO:0000256" key="1">
    <source>
        <dbReference type="ARBA" id="ARBA00003452"/>
    </source>
</evidence>
<dbReference type="Pfam" id="PF07733">
    <property type="entry name" value="DNA_pol3_alpha"/>
    <property type="match status" value="1"/>
</dbReference>
<dbReference type="InParanoid" id="F7Q1N9"/>
<dbReference type="Pfam" id="PF00929">
    <property type="entry name" value="RNase_T"/>
    <property type="match status" value="1"/>
</dbReference>
<dbReference type="Pfam" id="PF14480">
    <property type="entry name" value="DNA_pol3_a_NI"/>
    <property type="match status" value="1"/>
</dbReference>
<dbReference type="InterPro" id="IPR006054">
    <property type="entry name" value="DnaQ"/>
</dbReference>
<comment type="function">
    <text evidence="1 11">Required for replicative DNA synthesis. This DNA polymerase also exhibits 3' to 5' exonuclease activity.</text>
</comment>
<protein>
    <recommendedName>
        <fullName evidence="11">DNA polymerase III PolC-type</fullName>
        <shortName evidence="11">PolIII</shortName>
        <ecNumber evidence="11">2.7.7.7</ecNumber>
    </recommendedName>
</protein>
<dbReference type="Gene3D" id="3.30.1900.20">
    <property type="match status" value="2"/>
</dbReference>
<keyword evidence="5 11" id="KW-0235">DNA replication</keyword>
<evidence type="ECO:0000256" key="11">
    <source>
        <dbReference type="HAMAP-Rule" id="MF_00356"/>
    </source>
</evidence>
<dbReference type="OrthoDB" id="9804290at2"/>
<evidence type="ECO:0000256" key="8">
    <source>
        <dbReference type="ARBA" id="ARBA00022839"/>
    </source>
</evidence>
<dbReference type="GO" id="GO:0003677">
    <property type="term" value="F:DNA binding"/>
    <property type="evidence" value="ECO:0007669"/>
    <property type="project" value="UniProtKB-UniRule"/>
</dbReference>
<feature type="domain" description="Exonuclease" evidence="13">
    <location>
        <begin position="446"/>
        <end position="613"/>
    </location>
</feature>
<dbReference type="CDD" id="cd07435">
    <property type="entry name" value="PHP_PolIIIA_POLC"/>
    <property type="match status" value="1"/>
</dbReference>
<keyword evidence="16" id="KW-1185">Reference proteome</keyword>
<dbReference type="InterPro" id="IPR004013">
    <property type="entry name" value="PHP_dom"/>
</dbReference>
<sequence length="1513" mass="174147">MNKFNILLEQIEYNNDIEIFENCDLKTLTIDKSNGEYHFELSMPTFLKPEEALEFYYRLHATFKRYRGVNHVTYNTEVNEPVTGDLIQAYWEVVYSLLKQRSATYMALKQYTPKFLDNQIVLCIKTEKEKLHIEGEYQKAVENMYRSLGIKMKLKLVVTEDGHCSFEKIQQRHSENTETFKKQMEETQVVAKKVEQQPASNGGGGGSYQGNYNKSGNKPKRKRFTMSHEKIGYNIKGDQDKIINIPVTGEDLEYLKPEFIIEGYIFDQDIRSISGDRSIMEASVTDYSDSIMVKHFVNSNDDLEFYQSCYKKGNWIRVKANAKYDDYRNEVILFARSVEVLDVQDDHEEIIDEGYEGEKRIELHLHTTMSNMDSVTSIDKYVNRALDWGHEAIAITDHAGMYALPDLFNATEGKDIKAIYGVECNLVEDKPIIAWNEQHIDLQDATYVVFDLETTGFSINYDDIIEVAAVKIKQGQIVDEFSEFCNPHRKLSYKTTEITSITDGDVVGARDIPDVLRDFRVFCEGAILVAHNASFDMSHIEGAYKKYNLGDANNPVFDTLQYARYMYHEDMKRFNLKALSKRFRVELTQHHRAIYDARATGEVFLHILRELKEKNITYHDDINNLASIETGYKLQMPSHVTLLAKNQDGLKNLFKIVSDMHTIHFHKEPRLVRSVLEEYREHIFVGSSCVNGEVFKIAMEKSYEQLKEVASFYDYLEVQPPEVYRHLIDKSGEPKMKDYINETIKRIIKVGKELNIPVLASGDVHHLEREDRMYRQIFVRTPQTGGGFHPLASSDIDEIPSMHFRTTQEMIQDFEFLDKATKKEIVITNPRKIASQVEYIKAIKDELFTPTDDFLKDKGIPSIEVKMRELCYDMAGSLYGDPLPQIVEDRLEKELTSIIKHGFAVIYYISHMLVKKSLDDGYLVGSRGSVGSSFVATMTEITEVNPLSPHYYCPECHFTSFKMNDEEKERYGVRDDELQIQKILDESESGFDLPNESCPKCGSDLNKDGHDIPFETFLGFAGDKVPDIDLNFSGEYQPVAHAYCQEVFGFDYAFRAGTIGTVAEKTAFGYVRGYFEKQGIEKREPEIRRLAKHCEGVKRSTGQHPGGIIVVPDYMDIYDITPIQFPADNLENAFRTTHFDFHSIHDNLLKLDILGHDDPTMLHYLEKLTGKSPQDVPIDDPNVYELFNSTKSLGVEPEQILSNTGSYGVPEFGTFFVRNMLDETRPTTFAELVKISGLSHGTDVWTNNAQDLVLAKFPEYGKIDFKNVIGCRDDIMVYLMYNGLEPKLAFDIMEFVRKGKAFKQPEKWEQYVEKMREENVPEWYIWSCGQIKYMFPKAHATAYVLMAIRIAWFKVNMPLHYYAAYFSKRASYYDVHTMVQGSEGIRRKISEINEKGFSASATEKSLVTVLELALEMCERGYRFRRVDIDESDATEFLIDEEQKALIIPFIAIDGLGGNVAKSIVIAREEKEFISKEDLAKRTSLSKTLIEKLDELGTLDHLQESNQLSLFDFD</sequence>
<dbReference type="InterPro" id="IPR013520">
    <property type="entry name" value="Ribonucl_H"/>
</dbReference>
<dbReference type="Gene3D" id="1.10.150.870">
    <property type="match status" value="1"/>
</dbReference>
<evidence type="ECO:0000256" key="10">
    <source>
        <dbReference type="ARBA" id="ARBA00049244"/>
    </source>
</evidence>
<dbReference type="InterPro" id="IPR004805">
    <property type="entry name" value="DnaE2/DnaE/PolC"/>
</dbReference>
<dbReference type="Gene3D" id="6.10.140.1510">
    <property type="match status" value="1"/>
</dbReference>
<evidence type="ECO:0000256" key="9">
    <source>
        <dbReference type="ARBA" id="ARBA00022932"/>
    </source>
</evidence>
<dbReference type="SMART" id="SM00479">
    <property type="entry name" value="EXOIII"/>
    <property type="match status" value="1"/>
</dbReference>
<organism evidence="15 16">
    <name type="scientific">Haloplasma contractile SSD-17B</name>
    <dbReference type="NCBI Taxonomy" id="1033810"/>
    <lineage>
        <taxon>Bacteria</taxon>
        <taxon>Bacillati</taxon>
        <taxon>Mycoplasmatota</taxon>
        <taxon>Mollicutes</taxon>
        <taxon>Haloplasmatales</taxon>
        <taxon>Haloplasmataceae</taxon>
        <taxon>Haloplasma</taxon>
    </lineage>
</organism>
<dbReference type="InterPro" id="IPR044923">
    <property type="entry name" value="PolC_middle_finger_sf"/>
</dbReference>
<dbReference type="CDD" id="cd04484">
    <property type="entry name" value="polC_OBF"/>
    <property type="match status" value="1"/>
</dbReference>
<dbReference type="InterPro" id="IPR006308">
    <property type="entry name" value="Pol_III_a_PolC-type_gram_pos"/>
</dbReference>
<dbReference type="InterPro" id="IPR029460">
    <property type="entry name" value="DNAPol_HHH"/>
</dbReference>
<dbReference type="PANTHER" id="PTHR32294">
    <property type="entry name" value="DNA POLYMERASE III SUBUNIT ALPHA"/>
    <property type="match status" value="1"/>
</dbReference>
<evidence type="ECO:0000256" key="7">
    <source>
        <dbReference type="ARBA" id="ARBA00022801"/>
    </source>
</evidence>
<dbReference type="Gene3D" id="2.40.50.140">
    <property type="entry name" value="Nucleic acid-binding proteins"/>
    <property type="match status" value="1"/>
</dbReference>
<dbReference type="Pfam" id="PF02811">
    <property type="entry name" value="PHP"/>
    <property type="match status" value="2"/>
</dbReference>
<reference evidence="15 16" key="1">
    <citation type="journal article" date="2011" name="J. Bacteriol.">
        <title>Genome sequence of Haloplasma contractile, an unusual contractile bacterium from a deep-sea anoxic brine lake.</title>
        <authorList>
            <person name="Antunes A."/>
            <person name="Alam I."/>
            <person name="El Dorry H."/>
            <person name="Siam R."/>
            <person name="Robertson A."/>
            <person name="Bajic V.B."/>
            <person name="Stingl U."/>
        </authorList>
    </citation>
    <scope>NUCLEOTIDE SEQUENCE [LARGE SCALE GENOMIC DNA]</scope>
    <source>
        <strain evidence="15 16">SSD-17B</strain>
    </source>
</reference>
<dbReference type="HAMAP" id="MF_00356">
    <property type="entry name" value="DNApol_PolC"/>
    <property type="match status" value="1"/>
</dbReference>
<name>F7Q1N9_9MOLU</name>
<dbReference type="InterPro" id="IPR016195">
    <property type="entry name" value="Pol/histidinol_Pase-like"/>
</dbReference>
<feature type="domain" description="Polymerase/histidinol phosphatase N-terminal" evidence="14">
    <location>
        <begin position="361"/>
        <end position="428"/>
    </location>
</feature>
<dbReference type="GO" id="GO:0003887">
    <property type="term" value="F:DNA-directed DNA polymerase activity"/>
    <property type="evidence" value="ECO:0007669"/>
    <property type="project" value="UniProtKB-UniRule"/>
</dbReference>
<evidence type="ECO:0000256" key="5">
    <source>
        <dbReference type="ARBA" id="ARBA00022705"/>
    </source>
</evidence>
<dbReference type="FunCoup" id="F7Q1N9">
    <property type="interactions" value="62"/>
</dbReference>
<keyword evidence="4 11" id="KW-0548">Nucleotidyltransferase</keyword>
<dbReference type="InterPro" id="IPR028112">
    <property type="entry name" value="DNA_PolC-type_N_I"/>
</dbReference>
<evidence type="ECO:0000256" key="12">
    <source>
        <dbReference type="SAM" id="MobiDB-lite"/>
    </source>
</evidence>
<evidence type="ECO:0000259" key="13">
    <source>
        <dbReference type="SMART" id="SM00479"/>
    </source>
</evidence>
<dbReference type="NCBIfam" id="NF001688">
    <property type="entry name" value="PRK00448.1"/>
    <property type="match status" value="1"/>
</dbReference>
<keyword evidence="3 11" id="KW-0808">Transferase</keyword>
<dbReference type="InterPro" id="IPR040982">
    <property type="entry name" value="DNA_pol3_finger"/>
</dbReference>
<keyword evidence="9 11" id="KW-0239">DNA-directed DNA polymerase</keyword>
<dbReference type="Gene3D" id="3.30.420.10">
    <property type="entry name" value="Ribonuclease H-like superfamily/Ribonuclease H"/>
    <property type="match status" value="1"/>
</dbReference>
<dbReference type="NCBIfam" id="TIGR01405">
    <property type="entry name" value="polC_Gram_pos"/>
    <property type="match status" value="1"/>
</dbReference>
<dbReference type="InterPro" id="IPR012337">
    <property type="entry name" value="RNaseH-like_sf"/>
</dbReference>
<keyword evidence="6 11" id="KW-0540">Nuclease</keyword>
<feature type="region of interest" description="Disordered" evidence="12">
    <location>
        <begin position="194"/>
        <end position="221"/>
    </location>
</feature>
<dbReference type="InterPro" id="IPR003141">
    <property type="entry name" value="Pol/His_phosphatase_N"/>
</dbReference>
<reference evidence="15 16" key="2">
    <citation type="journal article" date="2013" name="PLoS ONE">
        <title>INDIGO - INtegrated Data Warehouse of MIcrobial GenOmes with Examples from the Red Sea Extremophiles.</title>
        <authorList>
            <person name="Alam I."/>
            <person name="Antunes A."/>
            <person name="Kamau A.A."/>
            <person name="Ba Alawi W."/>
            <person name="Kalkatawi M."/>
            <person name="Stingl U."/>
            <person name="Bajic V.B."/>
        </authorList>
    </citation>
    <scope>NUCLEOTIDE SEQUENCE [LARGE SCALE GENOMIC DNA]</scope>
    <source>
        <strain evidence="15 16">SSD-17B</strain>
    </source>
</reference>
<keyword evidence="7 11" id="KW-0378">Hydrolase</keyword>
<dbReference type="GO" id="GO:0005737">
    <property type="term" value="C:cytoplasm"/>
    <property type="evidence" value="ECO:0007669"/>
    <property type="project" value="UniProtKB-SubCell"/>
</dbReference>
<dbReference type="STRING" id="1033810.HLPCO_001246"/>
<dbReference type="Pfam" id="PF14579">
    <property type="entry name" value="HHH_6"/>
    <property type="match status" value="1"/>
</dbReference>
<dbReference type="Proteomes" id="UP000005707">
    <property type="component" value="Unassembled WGS sequence"/>
</dbReference>
<dbReference type="EC" id="2.7.7.7" evidence="11"/>
<dbReference type="NCBIfam" id="TIGR00573">
    <property type="entry name" value="dnaq"/>
    <property type="match status" value="1"/>
</dbReference>
<proteinExistence type="inferred from homology"/>